<organism evidence="2 3">
    <name type="scientific">Pestalotiopsis fici (strain W106-1 / CGMCC3.15140)</name>
    <dbReference type="NCBI Taxonomy" id="1229662"/>
    <lineage>
        <taxon>Eukaryota</taxon>
        <taxon>Fungi</taxon>
        <taxon>Dikarya</taxon>
        <taxon>Ascomycota</taxon>
        <taxon>Pezizomycotina</taxon>
        <taxon>Sordariomycetes</taxon>
        <taxon>Xylariomycetidae</taxon>
        <taxon>Amphisphaeriales</taxon>
        <taxon>Sporocadaceae</taxon>
        <taxon>Pestalotiopsis</taxon>
    </lineage>
</organism>
<protein>
    <recommendedName>
        <fullName evidence="1">F-box domain-containing protein</fullName>
    </recommendedName>
</protein>
<name>W3XIZ4_PESFW</name>
<evidence type="ECO:0000313" key="3">
    <source>
        <dbReference type="Proteomes" id="UP000030651"/>
    </source>
</evidence>
<feature type="domain" description="F-box" evidence="1">
    <location>
        <begin position="1"/>
        <end position="44"/>
    </location>
</feature>
<dbReference type="Proteomes" id="UP000030651">
    <property type="component" value="Unassembled WGS sequence"/>
</dbReference>
<dbReference type="InterPro" id="IPR036047">
    <property type="entry name" value="F-box-like_dom_sf"/>
</dbReference>
<dbReference type="PROSITE" id="PS50181">
    <property type="entry name" value="FBOX"/>
    <property type="match status" value="1"/>
</dbReference>
<dbReference type="GeneID" id="19268229"/>
<dbReference type="RefSeq" id="XP_007829988.1">
    <property type="nucleotide sequence ID" value="XM_007831797.1"/>
</dbReference>
<dbReference type="AlphaFoldDB" id="W3XIZ4"/>
<gene>
    <name evidence="2" type="ORF">PFICI_03216</name>
</gene>
<dbReference type="InParanoid" id="W3XIZ4"/>
<dbReference type="InterPro" id="IPR001810">
    <property type="entry name" value="F-box_dom"/>
</dbReference>
<dbReference type="HOGENOM" id="CLU_581563_0_0_1"/>
<dbReference type="KEGG" id="pfy:PFICI_03216"/>
<keyword evidence="3" id="KW-1185">Reference proteome</keyword>
<evidence type="ECO:0000313" key="2">
    <source>
        <dbReference type="EMBL" id="ETS85191.1"/>
    </source>
</evidence>
<dbReference type="OMA" id="WECTEGG"/>
<dbReference type="SUPFAM" id="SSF81383">
    <property type="entry name" value="F-box domain"/>
    <property type="match status" value="1"/>
</dbReference>
<dbReference type="OrthoDB" id="5333491at2759"/>
<sequence length="489" mass="56342">MEKLPDELLDIIADCLPPEALAPYATLSSRWQSTIERRTFYRLQISSADEDMDCFTLSITPSRIRYLKQLYLTILVPFHETRIISAEGQEARFSAAFTDALRKLFQALAGTESSIQNASTSQGIESWIHFFISEVKSPVDIWDELNGYLTRRIQLVEYESLPFVQCVSRLGIYDPQRKFALRTAIELSTRLPNLCGMELEKTIQDKMFIFASNFRLLWDSRKDLAEAFAKADNLSGSHLRHFTVLTDELEPRDGLFKPVSDFRNYYAITLEPSYDPLGVAIRTLSQNLTYLNLSGTFDVSLFWPTQAEIDGTITRTSSISLQWPCLKHMIIKLGLCTPNGEWYFKAKPRVGHRRSTRLRPMNVPVDDELQHVFASWSKALSHMPVLRSATIWFHLEMTPQKPSEERYFDKWVVGFHAPGEIPDPTIFTSHNAKVTMEELYNSRLVFERTDGWRPTTNTMERLQKMAKDRFAQTNLVEIDVNILGNVTRK</sequence>
<evidence type="ECO:0000259" key="1">
    <source>
        <dbReference type="PROSITE" id="PS50181"/>
    </source>
</evidence>
<reference evidence="3" key="1">
    <citation type="journal article" date="2015" name="BMC Genomics">
        <title>Genomic and transcriptomic analysis of the endophytic fungus Pestalotiopsis fici reveals its lifestyle and high potential for synthesis of natural products.</title>
        <authorList>
            <person name="Wang X."/>
            <person name="Zhang X."/>
            <person name="Liu L."/>
            <person name="Xiang M."/>
            <person name="Wang W."/>
            <person name="Sun X."/>
            <person name="Che Y."/>
            <person name="Guo L."/>
            <person name="Liu G."/>
            <person name="Guo L."/>
            <person name="Wang C."/>
            <person name="Yin W.B."/>
            <person name="Stadler M."/>
            <person name="Zhang X."/>
            <person name="Liu X."/>
        </authorList>
    </citation>
    <scope>NUCLEOTIDE SEQUENCE [LARGE SCALE GENOMIC DNA]</scope>
    <source>
        <strain evidence="3">W106-1 / CGMCC3.15140</strain>
    </source>
</reference>
<proteinExistence type="predicted"/>
<dbReference type="EMBL" id="KI912110">
    <property type="protein sequence ID" value="ETS85191.1"/>
    <property type="molecule type" value="Genomic_DNA"/>
</dbReference>
<accession>W3XIZ4</accession>